<keyword evidence="2" id="KW-1185">Reference proteome</keyword>
<reference evidence="1 2" key="1">
    <citation type="submission" date="2024-04" db="EMBL/GenBank/DDBJ databases">
        <authorList>
            <person name="Rising A."/>
            <person name="Reimegard J."/>
            <person name="Sonavane S."/>
            <person name="Akerstrom W."/>
            <person name="Nylinder S."/>
            <person name="Hedman E."/>
            <person name="Kallberg Y."/>
        </authorList>
    </citation>
    <scope>NUCLEOTIDE SEQUENCE [LARGE SCALE GENOMIC DNA]</scope>
</reference>
<gene>
    <name evidence="1" type="ORF">LARSCL_LOCUS5664</name>
</gene>
<accession>A0AAV1ZJ54</accession>
<sequence>MKLNYNNQSEMTMTRVSTSLFKLPHQRKDFLGWIESAPGRRLENILL</sequence>
<proteinExistence type="predicted"/>
<evidence type="ECO:0000313" key="2">
    <source>
        <dbReference type="Proteomes" id="UP001497382"/>
    </source>
</evidence>
<comment type="caution">
    <text evidence="1">The sequence shown here is derived from an EMBL/GenBank/DDBJ whole genome shotgun (WGS) entry which is preliminary data.</text>
</comment>
<protein>
    <submittedName>
        <fullName evidence="1">Uncharacterized protein</fullName>
    </submittedName>
</protein>
<name>A0AAV1ZJ54_9ARAC</name>
<dbReference type="EMBL" id="CAXIEN010000052">
    <property type="protein sequence ID" value="CAL1271129.1"/>
    <property type="molecule type" value="Genomic_DNA"/>
</dbReference>
<dbReference type="Proteomes" id="UP001497382">
    <property type="component" value="Unassembled WGS sequence"/>
</dbReference>
<organism evidence="1 2">
    <name type="scientific">Larinioides sclopetarius</name>
    <dbReference type="NCBI Taxonomy" id="280406"/>
    <lineage>
        <taxon>Eukaryota</taxon>
        <taxon>Metazoa</taxon>
        <taxon>Ecdysozoa</taxon>
        <taxon>Arthropoda</taxon>
        <taxon>Chelicerata</taxon>
        <taxon>Arachnida</taxon>
        <taxon>Araneae</taxon>
        <taxon>Araneomorphae</taxon>
        <taxon>Entelegynae</taxon>
        <taxon>Araneoidea</taxon>
        <taxon>Araneidae</taxon>
        <taxon>Larinioides</taxon>
    </lineage>
</organism>
<evidence type="ECO:0000313" key="1">
    <source>
        <dbReference type="EMBL" id="CAL1271129.1"/>
    </source>
</evidence>
<dbReference type="AlphaFoldDB" id="A0AAV1ZJ54"/>